<proteinExistence type="predicted"/>
<organism evidence="3 4">
    <name type="scientific">Paenacidovorax caeni</name>
    <dbReference type="NCBI Taxonomy" id="343013"/>
    <lineage>
        <taxon>Bacteria</taxon>
        <taxon>Pseudomonadati</taxon>
        <taxon>Pseudomonadota</taxon>
        <taxon>Betaproteobacteria</taxon>
        <taxon>Burkholderiales</taxon>
        <taxon>Comamonadaceae</taxon>
        <taxon>Paenacidovorax</taxon>
    </lineage>
</organism>
<dbReference type="STRING" id="343013.SAMN04489707_10323"/>
<dbReference type="PANTHER" id="PTHR11373">
    <property type="entry name" value="DEOXYNUCLEOSIDE TRIPHOSPHATE TRIPHOSPHOHYDROLASE"/>
    <property type="match status" value="1"/>
</dbReference>
<protein>
    <submittedName>
        <fullName evidence="3">dGTPase</fullName>
    </submittedName>
</protein>
<gene>
    <name evidence="3" type="ORF">SAMN04489707_10323</name>
</gene>
<evidence type="ECO:0000256" key="1">
    <source>
        <dbReference type="ARBA" id="ARBA00022801"/>
    </source>
</evidence>
<dbReference type="InterPro" id="IPR006674">
    <property type="entry name" value="HD_domain"/>
</dbReference>
<dbReference type="GO" id="GO:0008832">
    <property type="term" value="F:dGTPase activity"/>
    <property type="evidence" value="ECO:0007669"/>
    <property type="project" value="TreeGrafter"/>
</dbReference>
<evidence type="ECO:0000313" key="3">
    <source>
        <dbReference type="EMBL" id="SFU89238.1"/>
    </source>
</evidence>
<accession>A0A1I7JVM1</accession>
<dbReference type="Proteomes" id="UP000183656">
    <property type="component" value="Unassembled WGS sequence"/>
</dbReference>
<dbReference type="InterPro" id="IPR027432">
    <property type="entry name" value="dGTP_triphosphohydrolase_C"/>
</dbReference>
<keyword evidence="4" id="KW-1185">Reference proteome</keyword>
<dbReference type="GO" id="GO:0006203">
    <property type="term" value="P:dGTP catabolic process"/>
    <property type="evidence" value="ECO:0007669"/>
    <property type="project" value="TreeGrafter"/>
</dbReference>
<dbReference type="CDD" id="cd00077">
    <property type="entry name" value="HDc"/>
    <property type="match status" value="1"/>
</dbReference>
<dbReference type="Gene3D" id="1.10.3410.10">
    <property type="entry name" value="putative deoxyguanosinetriphosphate triphosphohydrolase like domain"/>
    <property type="match status" value="1"/>
</dbReference>
<dbReference type="PANTHER" id="PTHR11373:SF40">
    <property type="entry name" value="DEOXYGUANOSINETRIPHOSPHATE TRIPHOSPHOHYDROLASE-LIKE PROTEIN 2"/>
    <property type="match status" value="1"/>
</dbReference>
<dbReference type="Gene3D" id="1.10.3210.10">
    <property type="entry name" value="Hypothetical protein af1432"/>
    <property type="match status" value="1"/>
</dbReference>
<dbReference type="Pfam" id="PF01966">
    <property type="entry name" value="HD"/>
    <property type="match status" value="1"/>
</dbReference>
<evidence type="ECO:0000259" key="2">
    <source>
        <dbReference type="PROSITE" id="PS51831"/>
    </source>
</evidence>
<reference evidence="3 4" key="1">
    <citation type="submission" date="2016-10" db="EMBL/GenBank/DDBJ databases">
        <authorList>
            <person name="de Groot N.N."/>
        </authorList>
    </citation>
    <scope>NUCLEOTIDE SEQUENCE [LARGE SCALE GENOMIC DNA]</scope>
    <source>
        <strain evidence="3 4">R-24608</strain>
    </source>
</reference>
<dbReference type="RefSeq" id="WP_175537962.1">
    <property type="nucleotide sequence ID" value="NZ_CYIG01000026.1"/>
</dbReference>
<dbReference type="SUPFAM" id="SSF109604">
    <property type="entry name" value="HD-domain/PDEase-like"/>
    <property type="match status" value="1"/>
</dbReference>
<dbReference type="SMART" id="SM00471">
    <property type="entry name" value="HDc"/>
    <property type="match status" value="1"/>
</dbReference>
<dbReference type="EMBL" id="FPBX01000032">
    <property type="protein sequence ID" value="SFU89238.1"/>
    <property type="molecule type" value="Genomic_DNA"/>
</dbReference>
<dbReference type="NCBIfam" id="TIGR01353">
    <property type="entry name" value="dGTP_triPase"/>
    <property type="match status" value="1"/>
</dbReference>
<sequence length="440" mass="49345">MQWKNLLSTRKFKVEDGLVSDYRSRNQGSNQSRSEYLQDHDRVVFSRAFRRLGRKTQVHPLAQNDHVHNRLTHSVEVAAVGRSIGIKVGEALKARGALPEAFTPYDIGAIVQVACLAHDIGNPPFGHTGEDALREWFRQPENARYLDGLHAAEVCDLQTYEGNAHALRIVCTTEMYTGMGGMRLSCASIGALLKYPWTSDQSGPKGKFNIYQSELPYFKAVAGELGLKALEADRRWARHPLSYLMEAADDICYSVLDLEDAVEMGILSTAEFEDRLQAYQPRLGSYPMEPRQRCATLRSIFIGDCVEYASQEFMRNHDAIMAGDYAQADFFQNSSADCAQALKAAKQLAGERIYTHPSKIKQEIAAYPCLHHLLSMFIPAIDGFHRGQELSERQKRVLRLLDKPPRTGGSKYHAFLEVLDFIGGMTDNYALALARETSGF</sequence>
<evidence type="ECO:0000313" key="4">
    <source>
        <dbReference type="Proteomes" id="UP000183656"/>
    </source>
</evidence>
<dbReference type="InterPro" id="IPR003607">
    <property type="entry name" value="HD/PDEase_dom"/>
</dbReference>
<dbReference type="NCBIfam" id="NF002205">
    <property type="entry name" value="PRK01096.1"/>
    <property type="match status" value="1"/>
</dbReference>
<name>A0A1I7JVM1_9BURK</name>
<dbReference type="Gene3D" id="1.10.3550.10">
    <property type="entry name" value="eoxyguanosinetriphosphate triphosphohydrolase domain-like"/>
    <property type="match status" value="1"/>
</dbReference>
<dbReference type="InterPro" id="IPR023293">
    <property type="entry name" value="dGTP_triP_hydro_central_sf"/>
</dbReference>
<dbReference type="InterPro" id="IPR050135">
    <property type="entry name" value="dGTPase-like"/>
</dbReference>
<dbReference type="InterPro" id="IPR006261">
    <property type="entry name" value="dGTPase"/>
</dbReference>
<feature type="domain" description="HD" evidence="2">
    <location>
        <begin position="70"/>
        <end position="254"/>
    </location>
</feature>
<dbReference type="PROSITE" id="PS51831">
    <property type="entry name" value="HD"/>
    <property type="match status" value="1"/>
</dbReference>
<dbReference type="AlphaFoldDB" id="A0A1I7JVM1"/>
<keyword evidence="1" id="KW-0378">Hydrolase</keyword>